<dbReference type="Gene3D" id="3.40.50.300">
    <property type="entry name" value="P-loop containing nucleotide triphosphate hydrolases"/>
    <property type="match status" value="1"/>
</dbReference>
<keyword evidence="1" id="KW-0067">ATP-binding</keyword>
<evidence type="ECO:0000313" key="1">
    <source>
        <dbReference type="EMBL" id="SHJ77707.1"/>
    </source>
</evidence>
<evidence type="ECO:0000313" key="2">
    <source>
        <dbReference type="Proteomes" id="UP000183952"/>
    </source>
</evidence>
<protein>
    <submittedName>
        <fullName evidence="1">ABC-2 type transport system ATP-binding protein</fullName>
    </submittedName>
</protein>
<dbReference type="GO" id="GO:0005524">
    <property type="term" value="F:ATP binding"/>
    <property type="evidence" value="ECO:0007669"/>
    <property type="project" value="UniProtKB-KW"/>
</dbReference>
<sequence>MEQGIIKGVYIYNDRKQVKNRMENRKYPFVIRFLSTYVNLKIFCFLKCKKAYDIEHILKIVGLEKFKRTRLSKYTPEMMVKIHIAEKLLNDTSPIELVKPICGLDQQGRIEIKNLINEISAQEKKNFIVYSSDIEELKFICNDIDIQ</sequence>
<dbReference type="SUPFAM" id="SSF52540">
    <property type="entry name" value="P-loop containing nucleoside triphosphate hydrolases"/>
    <property type="match status" value="1"/>
</dbReference>
<gene>
    <name evidence="1" type="ORF">SAMN02745248_00920</name>
</gene>
<dbReference type="EMBL" id="FRAD01000006">
    <property type="protein sequence ID" value="SHJ77707.1"/>
    <property type="molecule type" value="Genomic_DNA"/>
</dbReference>
<dbReference type="Proteomes" id="UP000183952">
    <property type="component" value="Unassembled WGS sequence"/>
</dbReference>
<keyword evidence="2" id="KW-1185">Reference proteome</keyword>
<dbReference type="STRING" id="1121331.SAMN02745248_00920"/>
<dbReference type="InterPro" id="IPR027417">
    <property type="entry name" value="P-loop_NTPase"/>
</dbReference>
<proteinExistence type="predicted"/>
<dbReference type="RefSeq" id="WP_072902825.1">
    <property type="nucleotide sequence ID" value="NZ_FRAD01000006.1"/>
</dbReference>
<organism evidence="1 2">
    <name type="scientific">Hathewaya proteolytica DSM 3090</name>
    <dbReference type="NCBI Taxonomy" id="1121331"/>
    <lineage>
        <taxon>Bacteria</taxon>
        <taxon>Bacillati</taxon>
        <taxon>Bacillota</taxon>
        <taxon>Clostridia</taxon>
        <taxon>Eubacteriales</taxon>
        <taxon>Clostridiaceae</taxon>
        <taxon>Hathewaya</taxon>
    </lineage>
</organism>
<dbReference type="AlphaFoldDB" id="A0A1M6M2W3"/>
<name>A0A1M6M2W3_9CLOT</name>
<keyword evidence="1" id="KW-0547">Nucleotide-binding</keyword>
<reference evidence="1 2" key="1">
    <citation type="submission" date="2016-11" db="EMBL/GenBank/DDBJ databases">
        <authorList>
            <person name="Jaros S."/>
            <person name="Januszkiewicz K."/>
            <person name="Wedrychowicz H."/>
        </authorList>
    </citation>
    <scope>NUCLEOTIDE SEQUENCE [LARGE SCALE GENOMIC DNA]</scope>
    <source>
        <strain evidence="1 2">DSM 3090</strain>
    </source>
</reference>
<accession>A0A1M6M2W3</accession>